<protein>
    <submittedName>
        <fullName evidence="1">Tyrosine-protein phosphatase</fullName>
    </submittedName>
</protein>
<dbReference type="InterPro" id="IPR029021">
    <property type="entry name" value="Prot-tyrosine_phosphatase-like"/>
</dbReference>
<comment type="caution">
    <text evidence="1">The sequence shown here is derived from an EMBL/GenBank/DDBJ whole genome shotgun (WGS) entry which is preliminary data.</text>
</comment>
<sequence>MTAQILLHPSLAPLDGGINFRDFGGNGVADGRRIKRGLLFRSGSLERLTENDCTFLAGVPVRSVLDYRDADEVQAKPDILWNGADYHHVPANPLSSEVNANLEKLTNETLAAFDARAFMLELYRRLPFGNAAYQRLAQLLSNPGGGAIVQHCAVGKDRTGVGSALVLFALGADEATVLEDYLLTETTLAAFREQMLDQLSIKLNAAALEQFAYVLSLSAREEFLMTALGCIRQQYGSTDRWLEAEYGLGAAQREALRAFYLE</sequence>
<proteinExistence type="predicted"/>
<dbReference type="AlphaFoldDB" id="A0A9X9G2L5"/>
<dbReference type="InterPro" id="IPR026893">
    <property type="entry name" value="Tyr/Ser_Pase_IphP-type"/>
</dbReference>
<dbReference type="EMBL" id="VOUP01000006">
    <property type="protein sequence ID" value="TXE29134.1"/>
    <property type="molecule type" value="Genomic_DNA"/>
</dbReference>
<evidence type="ECO:0000313" key="2">
    <source>
        <dbReference type="Proteomes" id="UP000321307"/>
    </source>
</evidence>
<name>A0A9X9G2L5_9GAMM</name>
<organism evidence="1 2">
    <name type="scientific">Serratia ureilytica</name>
    <dbReference type="NCBI Taxonomy" id="300181"/>
    <lineage>
        <taxon>Bacteria</taxon>
        <taxon>Pseudomonadati</taxon>
        <taxon>Pseudomonadota</taxon>
        <taxon>Gammaproteobacteria</taxon>
        <taxon>Enterobacterales</taxon>
        <taxon>Yersiniaceae</taxon>
        <taxon>Serratia</taxon>
    </lineage>
</organism>
<gene>
    <name evidence="1" type="ORF">FOT63_12500</name>
</gene>
<dbReference type="Proteomes" id="UP000321307">
    <property type="component" value="Unassembled WGS sequence"/>
</dbReference>
<dbReference type="GO" id="GO:0004721">
    <property type="term" value="F:phosphoprotein phosphatase activity"/>
    <property type="evidence" value="ECO:0007669"/>
    <property type="project" value="InterPro"/>
</dbReference>
<dbReference type="Gene3D" id="3.90.190.10">
    <property type="entry name" value="Protein tyrosine phosphatase superfamily"/>
    <property type="match status" value="1"/>
</dbReference>
<dbReference type="Pfam" id="PF13350">
    <property type="entry name" value="Y_phosphatase3"/>
    <property type="match status" value="1"/>
</dbReference>
<dbReference type="SUPFAM" id="SSF52799">
    <property type="entry name" value="(Phosphotyrosine protein) phosphatases II"/>
    <property type="match status" value="1"/>
</dbReference>
<accession>A0A9X9G2L5</accession>
<reference evidence="1 2" key="1">
    <citation type="submission" date="2019-07" db="EMBL/GenBank/DDBJ databases">
        <title>Serratia strains were isolated from fresh produce.</title>
        <authorList>
            <person name="Cho G.-S."/>
            <person name="Stein M."/>
            <person name="Lee W."/>
            <person name="Suh S.H."/>
            <person name="Franz C.M.A.P."/>
        </authorList>
    </citation>
    <scope>NUCLEOTIDE SEQUENCE [LARGE SCALE GENOMIC DNA]</scope>
    <source>
        <strain evidence="1 2">S17</strain>
    </source>
</reference>
<evidence type="ECO:0000313" key="1">
    <source>
        <dbReference type="EMBL" id="TXE29134.1"/>
    </source>
</evidence>
<dbReference type="RefSeq" id="WP_147838375.1">
    <property type="nucleotide sequence ID" value="NZ_VOUP01000006.1"/>
</dbReference>